<dbReference type="Pfam" id="PF00725">
    <property type="entry name" value="3HCDH"/>
    <property type="match status" value="1"/>
</dbReference>
<protein>
    <recommendedName>
        <fullName evidence="8">3-hydroxyacyl-CoA dehyrogenase</fullName>
    </recommendedName>
</protein>
<dbReference type="InterPro" id="IPR006180">
    <property type="entry name" value="3-OHacyl-CoA_DH_CS"/>
</dbReference>
<evidence type="ECO:0000256" key="3">
    <source>
        <dbReference type="SAM" id="MobiDB-lite"/>
    </source>
</evidence>
<dbReference type="InterPro" id="IPR006108">
    <property type="entry name" value="3HC_DH_C"/>
</dbReference>
<dbReference type="Proteomes" id="UP001583193">
    <property type="component" value="Unassembled WGS sequence"/>
</dbReference>
<dbReference type="SUPFAM" id="SSF51735">
    <property type="entry name" value="NAD(P)-binding Rossmann-fold domains"/>
    <property type="match status" value="1"/>
</dbReference>
<evidence type="ECO:0000313" key="7">
    <source>
        <dbReference type="Proteomes" id="UP001583193"/>
    </source>
</evidence>
<dbReference type="PROSITE" id="PS00067">
    <property type="entry name" value="3HCDH"/>
    <property type="match status" value="1"/>
</dbReference>
<proteinExistence type="inferred from homology"/>
<dbReference type="SUPFAM" id="SSF48179">
    <property type="entry name" value="6-phosphogluconate dehydrogenase C-terminal domain-like"/>
    <property type="match status" value="1"/>
</dbReference>
<dbReference type="InterPro" id="IPR008927">
    <property type="entry name" value="6-PGluconate_DH-like_C_sf"/>
</dbReference>
<dbReference type="Gene3D" id="1.10.1040.10">
    <property type="entry name" value="N-(1-d-carboxylethyl)-l-norvaline Dehydrogenase, domain 2"/>
    <property type="match status" value="1"/>
</dbReference>
<comment type="caution">
    <text evidence="6">The sequence shown here is derived from an EMBL/GenBank/DDBJ whole genome shotgun (WGS) entry which is preliminary data.</text>
</comment>
<feature type="domain" description="3-hydroxyacyl-CoA dehydrogenase NAD binding" evidence="5">
    <location>
        <begin position="28"/>
        <end position="233"/>
    </location>
</feature>
<organism evidence="6 7">
    <name type="scientific">Paecilomyces lecythidis</name>
    <dbReference type="NCBI Taxonomy" id="3004212"/>
    <lineage>
        <taxon>Eukaryota</taxon>
        <taxon>Fungi</taxon>
        <taxon>Dikarya</taxon>
        <taxon>Ascomycota</taxon>
        <taxon>Pezizomycotina</taxon>
        <taxon>Eurotiomycetes</taxon>
        <taxon>Eurotiomycetidae</taxon>
        <taxon>Eurotiales</taxon>
        <taxon>Thermoascaceae</taxon>
        <taxon>Paecilomyces</taxon>
    </lineage>
</organism>
<dbReference type="EMBL" id="JAVDPF010000020">
    <property type="protein sequence ID" value="KAL1874178.1"/>
    <property type="molecule type" value="Genomic_DNA"/>
</dbReference>
<dbReference type="Pfam" id="PF02737">
    <property type="entry name" value="3HCDH_N"/>
    <property type="match status" value="1"/>
</dbReference>
<name>A0ABR3XDZ6_9EURO</name>
<evidence type="ECO:0000259" key="4">
    <source>
        <dbReference type="Pfam" id="PF00725"/>
    </source>
</evidence>
<dbReference type="PANTHER" id="PTHR48075:SF1">
    <property type="entry name" value="LAMBDA-CRYSTALLIN HOMOLOG"/>
    <property type="match status" value="1"/>
</dbReference>
<dbReference type="Gene3D" id="3.40.50.720">
    <property type="entry name" value="NAD(P)-binding Rossmann-like Domain"/>
    <property type="match status" value="1"/>
</dbReference>
<evidence type="ECO:0008006" key="8">
    <source>
        <dbReference type="Google" id="ProtNLM"/>
    </source>
</evidence>
<reference evidence="6 7" key="1">
    <citation type="journal article" date="2024" name="IMA Fungus">
        <title>IMA Genome - F19 : A genome assembly and annotation guide to empower mycologists, including annotated draft genome sequences of Ceratocystis pirilliformis, Diaporthe australafricana, Fusarium ophioides, Paecilomyces lecythidis, and Sporothrix stenoceras.</title>
        <authorList>
            <person name="Aylward J."/>
            <person name="Wilson A.M."/>
            <person name="Visagie C.M."/>
            <person name="Spraker J."/>
            <person name="Barnes I."/>
            <person name="Buitendag C."/>
            <person name="Ceriani C."/>
            <person name="Del Mar Angel L."/>
            <person name="du Plessis D."/>
            <person name="Fuchs T."/>
            <person name="Gasser K."/>
            <person name="Kramer D."/>
            <person name="Li W."/>
            <person name="Munsamy K."/>
            <person name="Piso A."/>
            <person name="Price J.L."/>
            <person name="Sonnekus B."/>
            <person name="Thomas C."/>
            <person name="van der Nest A."/>
            <person name="van Dijk A."/>
            <person name="van Heerden A."/>
            <person name="van Vuuren N."/>
            <person name="Yilmaz N."/>
            <person name="Duong T.A."/>
            <person name="van der Merwe N.A."/>
            <person name="Wingfield M.J."/>
            <person name="Wingfield B.D."/>
        </authorList>
    </citation>
    <scope>NUCLEOTIDE SEQUENCE [LARGE SCALE GENOMIC DNA]</scope>
    <source>
        <strain evidence="6 7">CMW 18167</strain>
    </source>
</reference>
<accession>A0ABR3XDZ6</accession>
<feature type="compositionally biased region" description="Low complexity" evidence="3">
    <location>
        <begin position="84"/>
        <end position="99"/>
    </location>
</feature>
<evidence type="ECO:0000259" key="5">
    <source>
        <dbReference type="Pfam" id="PF02737"/>
    </source>
</evidence>
<keyword evidence="7" id="KW-1185">Reference proteome</keyword>
<evidence type="ECO:0000256" key="1">
    <source>
        <dbReference type="ARBA" id="ARBA00009463"/>
    </source>
</evidence>
<feature type="region of interest" description="Disordered" evidence="3">
    <location>
        <begin position="84"/>
        <end position="105"/>
    </location>
</feature>
<sequence length="367" mass="39652">MSSGPAGSSIEMRNDAHNEEDKDGILRIAIIGAGTIGLSFTGLHLSHPANRDGGRTVEIRIYDPRPELRAYVERMLPAYLSPSPAAGSLQAPSSSSSDSKVTDRIALPPPISSHTLILSPTLADAVSTAHIIQEQGPESISTKQSLWSEIESLAPPSALFWSSTSGIPASVQSQAMRNPKRLLVVHPYNPPHIMPLLELVPAPGTDLDGSDSDIQRTLAYWRRLGRDPVVLKEEVSGFVANRLAFALLREGVELVNRGVATPQEIDRVVEQSMGPRWAVRGPFWSYHAGGGKGGLKGILGNIGDTIQRCWDDAGKPDLKSEGRESEWVGRLCEAVDSSYGKLGKEDLKDRDDKTKRVLDITRGGTTS</sequence>
<dbReference type="InterPro" id="IPR036291">
    <property type="entry name" value="NAD(P)-bd_dom_sf"/>
</dbReference>
<feature type="domain" description="3-hydroxyacyl-CoA dehydrogenase C-terminal" evidence="4">
    <location>
        <begin position="237"/>
        <end position="298"/>
    </location>
</feature>
<evidence type="ECO:0000313" key="6">
    <source>
        <dbReference type="EMBL" id="KAL1874178.1"/>
    </source>
</evidence>
<gene>
    <name evidence="6" type="ORF">Plec18167_006114</name>
</gene>
<dbReference type="InterPro" id="IPR013328">
    <property type="entry name" value="6PGD_dom2"/>
</dbReference>
<comment type="similarity">
    <text evidence="1">Belongs to the 3-hydroxyacyl-CoA dehydrogenase family.</text>
</comment>
<keyword evidence="2" id="KW-0560">Oxidoreductase</keyword>
<evidence type="ECO:0000256" key="2">
    <source>
        <dbReference type="ARBA" id="ARBA00023002"/>
    </source>
</evidence>
<dbReference type="InterPro" id="IPR006176">
    <property type="entry name" value="3-OHacyl-CoA_DH_NAD-bd"/>
</dbReference>
<dbReference type="PANTHER" id="PTHR48075">
    <property type="entry name" value="3-HYDROXYACYL-COA DEHYDROGENASE FAMILY PROTEIN"/>
    <property type="match status" value="1"/>
</dbReference>